<evidence type="ECO:0000313" key="2">
    <source>
        <dbReference type="Proteomes" id="UP000542813"/>
    </source>
</evidence>
<keyword evidence="2" id="KW-1185">Reference proteome</keyword>
<proteinExistence type="predicted"/>
<dbReference type="RefSeq" id="WP_184822973.1">
    <property type="nucleotide sequence ID" value="NZ_JACHMM010000001.1"/>
</dbReference>
<sequence>MTSDDDTTLWWARYRAAGPQRIRPADAYPAGMTRLVEPDASAVWLLPELPDNARPDVLDELGLAGVAVDQPNDTARVLAACLRCCWAEPSGPVWPAVAAPYDQVVGVFRGITGNRDERALHAAAMGAVRRLAGAGWVLFDEDARVVRLGPRVASWSAAELSTLRELWRSMPPPSAPPAGGAA</sequence>
<organism evidence="1 2">
    <name type="scientific">Jiangella mangrovi</name>
    <dbReference type="NCBI Taxonomy" id="1524084"/>
    <lineage>
        <taxon>Bacteria</taxon>
        <taxon>Bacillati</taxon>
        <taxon>Actinomycetota</taxon>
        <taxon>Actinomycetes</taxon>
        <taxon>Jiangellales</taxon>
        <taxon>Jiangellaceae</taxon>
        <taxon>Jiangella</taxon>
    </lineage>
</organism>
<dbReference type="Proteomes" id="UP000542813">
    <property type="component" value="Unassembled WGS sequence"/>
</dbReference>
<evidence type="ECO:0000313" key="1">
    <source>
        <dbReference type="EMBL" id="MBB5788351.1"/>
    </source>
</evidence>
<comment type="caution">
    <text evidence="1">The sequence shown here is derived from an EMBL/GenBank/DDBJ whole genome shotgun (WGS) entry which is preliminary data.</text>
</comment>
<reference evidence="1 2" key="1">
    <citation type="submission" date="2020-08" db="EMBL/GenBank/DDBJ databases">
        <title>Sequencing the genomes of 1000 actinobacteria strains.</title>
        <authorList>
            <person name="Klenk H.-P."/>
        </authorList>
    </citation>
    <scope>NUCLEOTIDE SEQUENCE [LARGE SCALE GENOMIC DNA]</scope>
    <source>
        <strain evidence="1 2">DSM 102122</strain>
    </source>
</reference>
<name>A0A7W9LLP0_9ACTN</name>
<dbReference type="AlphaFoldDB" id="A0A7W9LLP0"/>
<gene>
    <name evidence="1" type="ORF">HD601_002926</name>
</gene>
<accession>A0A7W9LLP0</accession>
<dbReference type="EMBL" id="JACHMM010000001">
    <property type="protein sequence ID" value="MBB5788351.1"/>
    <property type="molecule type" value="Genomic_DNA"/>
</dbReference>
<protein>
    <submittedName>
        <fullName evidence="1">Uncharacterized protein</fullName>
    </submittedName>
</protein>